<evidence type="ECO:0000256" key="1">
    <source>
        <dbReference type="ARBA" id="ARBA00004141"/>
    </source>
</evidence>
<feature type="domain" description="Neurotransmitter-gated ion-channel transmembrane" evidence="14">
    <location>
        <begin position="246"/>
        <end position="344"/>
    </location>
</feature>
<dbReference type="CDD" id="cd19049">
    <property type="entry name" value="LGIC_TM_anion"/>
    <property type="match status" value="1"/>
</dbReference>
<dbReference type="Gene3D" id="1.20.58.390">
    <property type="entry name" value="Neurotransmitter-gated ion-channel transmembrane domain"/>
    <property type="match status" value="1"/>
</dbReference>
<dbReference type="GO" id="GO:0005254">
    <property type="term" value="F:chloride channel activity"/>
    <property type="evidence" value="ECO:0007669"/>
    <property type="project" value="UniProtKB-ARBA"/>
</dbReference>
<feature type="domain" description="Neurotransmitter-gated ion-channel ligand-binding" evidence="13">
    <location>
        <begin position="41"/>
        <end position="236"/>
    </location>
</feature>
<keyword evidence="5 11" id="KW-0812">Transmembrane</keyword>
<evidence type="ECO:0000259" key="13">
    <source>
        <dbReference type="Pfam" id="PF02931"/>
    </source>
</evidence>
<dbReference type="InterPro" id="IPR038050">
    <property type="entry name" value="Neuro_actylchol_rec"/>
</dbReference>
<feature type="signal peptide" evidence="12">
    <location>
        <begin position="1"/>
        <end position="26"/>
    </location>
</feature>
<dbReference type="InterPro" id="IPR006201">
    <property type="entry name" value="Neur_channel"/>
</dbReference>
<accession>A0A8X6HUD7</accession>
<evidence type="ECO:0000256" key="4">
    <source>
        <dbReference type="ARBA" id="ARBA00022475"/>
    </source>
</evidence>
<dbReference type="Pfam" id="PF02931">
    <property type="entry name" value="Neur_chan_LBD"/>
    <property type="match status" value="1"/>
</dbReference>
<feature type="transmembrane region" description="Helical" evidence="11">
    <location>
        <begin position="303"/>
        <end position="323"/>
    </location>
</feature>
<keyword evidence="10" id="KW-0407">Ion channel</keyword>
<dbReference type="InterPro" id="IPR006029">
    <property type="entry name" value="Neurotrans-gated_channel_TM"/>
</dbReference>
<feature type="chain" id="PRO_5036493364" evidence="12">
    <location>
        <begin position="27"/>
        <end position="424"/>
    </location>
</feature>
<keyword evidence="6 12" id="KW-0732">Signal</keyword>
<evidence type="ECO:0000259" key="14">
    <source>
        <dbReference type="Pfam" id="PF02932"/>
    </source>
</evidence>
<evidence type="ECO:0000256" key="9">
    <source>
        <dbReference type="ARBA" id="ARBA00023136"/>
    </source>
</evidence>
<evidence type="ECO:0000256" key="8">
    <source>
        <dbReference type="ARBA" id="ARBA00023065"/>
    </source>
</evidence>
<sequence length="424" mass="49049">MLLPVKIYRIKLFFLICLSFFLSVVSETKCREPCEDQDCFDLIPEDYKKYTTPRTSKGDPLAVNFSLTIFDLDEINTESMDFRMHGYVHSTWTDERLTMNGSEVNNGKCSSHIWTPDVVFETAKSSQIFGSTYLHITLDKTVNMAQRYSFKVGCLMYFEHYPFDRQNCVFSMALMSSTDKEVNLRWDKEYGKDAIAFFKHIEPLQFKLGEPITYMNLANYNGANYTYLYVDIHLVRRLTGSIINIFAPSTLIVAVSWVTFWIRVEAAPARVALSVTSLLTLCTQVQQNKSQLPPLNYITAVDIWLFVCILMVFCALVEFAFSYNSFMEHKVKNVQAMNNKETDAQSKSKVNPWMEAQDSDASDLKKELRKFPKQLKAASNKCSYCCFPCNGAALDVFCRKLFPFCFLIFAIVYWVHFLNIYNYQ</sequence>
<keyword evidence="9 11" id="KW-0472">Membrane</keyword>
<dbReference type="InterPro" id="IPR006202">
    <property type="entry name" value="Neur_chan_lig-bd"/>
</dbReference>
<dbReference type="InterPro" id="IPR006028">
    <property type="entry name" value="GABAA/Glycine_rcpt"/>
</dbReference>
<reference evidence="15" key="1">
    <citation type="submission" date="2020-07" db="EMBL/GenBank/DDBJ databases">
        <title>Multicomponent nature underlies the extraordinary mechanical properties of spider dragline silk.</title>
        <authorList>
            <person name="Kono N."/>
            <person name="Nakamura H."/>
            <person name="Mori M."/>
            <person name="Yoshida Y."/>
            <person name="Ohtoshi R."/>
            <person name="Malay A.D."/>
            <person name="Moran D.A.P."/>
            <person name="Tomita M."/>
            <person name="Numata K."/>
            <person name="Arakawa K."/>
        </authorList>
    </citation>
    <scope>NUCLEOTIDE SEQUENCE</scope>
</reference>
<evidence type="ECO:0000256" key="6">
    <source>
        <dbReference type="ARBA" id="ARBA00022729"/>
    </source>
</evidence>
<keyword evidence="7 11" id="KW-1133">Transmembrane helix</keyword>
<dbReference type="Proteomes" id="UP000887116">
    <property type="component" value="Unassembled WGS sequence"/>
</dbReference>
<protein>
    <submittedName>
        <fullName evidence="15">Glycine receptor subunit alpha-2</fullName>
    </submittedName>
</protein>
<keyword evidence="8" id="KW-0406">Ion transport</keyword>
<keyword evidence="15" id="KW-0675">Receptor</keyword>
<dbReference type="GO" id="GO:0004888">
    <property type="term" value="F:transmembrane signaling receptor activity"/>
    <property type="evidence" value="ECO:0007669"/>
    <property type="project" value="InterPro"/>
</dbReference>
<evidence type="ECO:0000256" key="3">
    <source>
        <dbReference type="ARBA" id="ARBA00022448"/>
    </source>
</evidence>
<keyword evidence="4" id="KW-1003">Cell membrane</keyword>
<evidence type="ECO:0000256" key="7">
    <source>
        <dbReference type="ARBA" id="ARBA00022989"/>
    </source>
</evidence>
<dbReference type="PROSITE" id="PS00236">
    <property type="entry name" value="NEUROTR_ION_CHANNEL"/>
    <property type="match status" value="1"/>
</dbReference>
<dbReference type="OrthoDB" id="6431928at2759"/>
<dbReference type="Gene3D" id="2.70.170.10">
    <property type="entry name" value="Neurotransmitter-gated ion-channel ligand-binding domain"/>
    <property type="match status" value="1"/>
</dbReference>
<dbReference type="SUPFAM" id="SSF63712">
    <property type="entry name" value="Nicotinic receptor ligand binding domain-like"/>
    <property type="match status" value="1"/>
</dbReference>
<name>A0A8X6HUD7_TRICU</name>
<dbReference type="EMBL" id="BMAO01006572">
    <property type="protein sequence ID" value="GFR09769.1"/>
    <property type="molecule type" value="Genomic_DNA"/>
</dbReference>
<evidence type="ECO:0000313" key="16">
    <source>
        <dbReference type="Proteomes" id="UP000887116"/>
    </source>
</evidence>
<dbReference type="GO" id="GO:0005886">
    <property type="term" value="C:plasma membrane"/>
    <property type="evidence" value="ECO:0007669"/>
    <property type="project" value="UniProtKB-SubCell"/>
</dbReference>
<dbReference type="InterPro" id="IPR036734">
    <property type="entry name" value="Neur_chan_lig-bd_sf"/>
</dbReference>
<evidence type="ECO:0000313" key="15">
    <source>
        <dbReference type="EMBL" id="GFR09769.1"/>
    </source>
</evidence>
<evidence type="ECO:0000256" key="10">
    <source>
        <dbReference type="ARBA" id="ARBA00023303"/>
    </source>
</evidence>
<dbReference type="GO" id="GO:0005230">
    <property type="term" value="F:extracellular ligand-gated monoatomic ion channel activity"/>
    <property type="evidence" value="ECO:0007669"/>
    <property type="project" value="InterPro"/>
</dbReference>
<dbReference type="GO" id="GO:0099095">
    <property type="term" value="F:ligand-gated monoatomic anion channel activity"/>
    <property type="evidence" value="ECO:0007669"/>
    <property type="project" value="UniProtKB-ARBA"/>
</dbReference>
<evidence type="ECO:0000256" key="5">
    <source>
        <dbReference type="ARBA" id="ARBA00022692"/>
    </source>
</evidence>
<evidence type="ECO:0000256" key="12">
    <source>
        <dbReference type="SAM" id="SignalP"/>
    </source>
</evidence>
<evidence type="ECO:0000256" key="2">
    <source>
        <dbReference type="ARBA" id="ARBA00004236"/>
    </source>
</evidence>
<dbReference type="AlphaFoldDB" id="A0A8X6HUD7"/>
<comment type="subcellular location">
    <subcellularLocation>
        <location evidence="2">Cell membrane</location>
    </subcellularLocation>
    <subcellularLocation>
        <location evidence="1">Membrane</location>
        <topology evidence="1">Multi-pass membrane protein</topology>
    </subcellularLocation>
</comment>
<dbReference type="PANTHER" id="PTHR18945">
    <property type="entry name" value="NEUROTRANSMITTER GATED ION CHANNEL"/>
    <property type="match status" value="1"/>
</dbReference>
<dbReference type="InterPro" id="IPR018000">
    <property type="entry name" value="Neurotransmitter_ion_chnl_CS"/>
</dbReference>
<keyword evidence="16" id="KW-1185">Reference proteome</keyword>
<feature type="transmembrane region" description="Helical" evidence="11">
    <location>
        <begin position="401"/>
        <end position="421"/>
    </location>
</feature>
<gene>
    <name evidence="15" type="primary">Glra2</name>
    <name evidence="15" type="ORF">TNCT_231421</name>
</gene>
<dbReference type="PRINTS" id="PR00253">
    <property type="entry name" value="GABAARECEPTR"/>
</dbReference>
<proteinExistence type="predicted"/>
<dbReference type="SUPFAM" id="SSF90112">
    <property type="entry name" value="Neurotransmitter-gated ion-channel transmembrane pore"/>
    <property type="match status" value="1"/>
</dbReference>
<organism evidence="15 16">
    <name type="scientific">Trichonephila clavata</name>
    <name type="common">Joro spider</name>
    <name type="synonym">Nephila clavata</name>
    <dbReference type="NCBI Taxonomy" id="2740835"/>
    <lineage>
        <taxon>Eukaryota</taxon>
        <taxon>Metazoa</taxon>
        <taxon>Ecdysozoa</taxon>
        <taxon>Arthropoda</taxon>
        <taxon>Chelicerata</taxon>
        <taxon>Arachnida</taxon>
        <taxon>Araneae</taxon>
        <taxon>Araneomorphae</taxon>
        <taxon>Entelegynae</taxon>
        <taxon>Araneoidea</taxon>
        <taxon>Nephilidae</taxon>
        <taxon>Trichonephila</taxon>
    </lineage>
</organism>
<keyword evidence="3" id="KW-0813">Transport</keyword>
<evidence type="ECO:0000256" key="11">
    <source>
        <dbReference type="SAM" id="Phobius"/>
    </source>
</evidence>
<comment type="caution">
    <text evidence="15">The sequence shown here is derived from an EMBL/GenBank/DDBJ whole genome shotgun (WGS) entry which is preliminary data.</text>
</comment>
<dbReference type="Pfam" id="PF02932">
    <property type="entry name" value="Neur_chan_memb"/>
    <property type="match status" value="1"/>
</dbReference>
<dbReference type="InterPro" id="IPR036719">
    <property type="entry name" value="Neuro-gated_channel_TM_sf"/>
</dbReference>